<sequence length="104" mass="10860">MSHDALVSPVGGVHEALALAFVGTVEYATANRPVSCKGIWIIERCFVDLTPLAHQPATEILEAVVGETGVDQVGGSPEVDPMCGAAKISEVTVECDDLRRGGID</sequence>
<dbReference type="EMBL" id="BMNK01000012">
    <property type="protein sequence ID" value="GGP12782.1"/>
    <property type="molecule type" value="Genomic_DNA"/>
</dbReference>
<comment type="caution">
    <text evidence="1">The sequence shown here is derived from an EMBL/GenBank/DDBJ whole genome shotgun (WGS) entry which is preliminary data.</text>
</comment>
<evidence type="ECO:0000313" key="2">
    <source>
        <dbReference type="Proteomes" id="UP000660745"/>
    </source>
</evidence>
<dbReference type="AlphaFoldDB" id="A0A918E945"/>
<gene>
    <name evidence="1" type="ORF">GCM10012278_61960</name>
</gene>
<evidence type="ECO:0000313" key="1">
    <source>
        <dbReference type="EMBL" id="GGP12782.1"/>
    </source>
</evidence>
<proteinExistence type="predicted"/>
<reference evidence="1" key="1">
    <citation type="journal article" date="2014" name="Int. J. Syst. Evol. Microbiol.">
        <title>Complete genome sequence of Corynebacterium casei LMG S-19264T (=DSM 44701T), isolated from a smear-ripened cheese.</title>
        <authorList>
            <consortium name="US DOE Joint Genome Institute (JGI-PGF)"/>
            <person name="Walter F."/>
            <person name="Albersmeier A."/>
            <person name="Kalinowski J."/>
            <person name="Ruckert C."/>
        </authorList>
    </citation>
    <scope>NUCLEOTIDE SEQUENCE</scope>
    <source>
        <strain evidence="1">CGMCC 4.7430</strain>
    </source>
</reference>
<reference evidence="1" key="2">
    <citation type="submission" date="2020-09" db="EMBL/GenBank/DDBJ databases">
        <authorList>
            <person name="Sun Q."/>
            <person name="Zhou Y."/>
        </authorList>
    </citation>
    <scope>NUCLEOTIDE SEQUENCE</scope>
    <source>
        <strain evidence="1">CGMCC 4.7430</strain>
    </source>
</reference>
<dbReference type="Proteomes" id="UP000660745">
    <property type="component" value="Unassembled WGS sequence"/>
</dbReference>
<keyword evidence="2" id="KW-1185">Reference proteome</keyword>
<organism evidence="1 2">
    <name type="scientific">Nonomuraea glycinis</name>
    <dbReference type="NCBI Taxonomy" id="2047744"/>
    <lineage>
        <taxon>Bacteria</taxon>
        <taxon>Bacillati</taxon>
        <taxon>Actinomycetota</taxon>
        <taxon>Actinomycetes</taxon>
        <taxon>Streptosporangiales</taxon>
        <taxon>Streptosporangiaceae</taxon>
        <taxon>Nonomuraea</taxon>
    </lineage>
</organism>
<name>A0A918E945_9ACTN</name>
<protein>
    <submittedName>
        <fullName evidence="1">Uncharacterized protein</fullName>
    </submittedName>
</protein>
<accession>A0A918E945</accession>